<evidence type="ECO:0000313" key="2">
    <source>
        <dbReference type="RefSeq" id="XP_016739610.1"/>
    </source>
</evidence>
<gene>
    <name evidence="2" type="primary">LOC107949467</name>
</gene>
<dbReference type="Proteomes" id="UP000818029">
    <property type="component" value="Chromosome D01"/>
</dbReference>
<dbReference type="PaxDb" id="3635-A0A1U8NL79"/>
<reference evidence="1" key="1">
    <citation type="journal article" date="2020" name="Nat. Genet.">
        <title>Genomic diversifications of five Gossypium allopolyploid species and their impact on cotton improvement.</title>
        <authorList>
            <person name="Chen Z.J."/>
            <person name="Sreedasyam A."/>
            <person name="Ando A."/>
            <person name="Song Q."/>
            <person name="De Santiago L.M."/>
            <person name="Hulse-Kemp A.M."/>
            <person name="Ding M."/>
            <person name="Ye W."/>
            <person name="Kirkbride R.C."/>
            <person name="Jenkins J."/>
            <person name="Plott C."/>
            <person name="Lovell J."/>
            <person name="Lin Y.M."/>
            <person name="Vaughn R."/>
            <person name="Liu B."/>
            <person name="Simpson S."/>
            <person name="Scheffler B.E."/>
            <person name="Wen L."/>
            <person name="Saski C.A."/>
            <person name="Grover C.E."/>
            <person name="Hu G."/>
            <person name="Conover J.L."/>
            <person name="Carlson J.W."/>
            <person name="Shu S."/>
            <person name="Boston L.B."/>
            <person name="Williams M."/>
            <person name="Peterson D.G."/>
            <person name="McGee K."/>
            <person name="Jones D.C."/>
            <person name="Wendel J.F."/>
            <person name="Stelly D.M."/>
            <person name="Grimwood J."/>
            <person name="Schmutz J."/>
        </authorList>
    </citation>
    <scope>NUCLEOTIDE SEQUENCE [LARGE SCALE GENOMIC DNA]</scope>
    <source>
        <strain evidence="1">cv. TM-1</strain>
    </source>
</reference>
<name>A0A1U8NL79_GOSHI</name>
<proteinExistence type="predicted"/>
<dbReference type="PANTHER" id="PTHR33067:SF32">
    <property type="entry name" value="ASPARTIC PEPTIDASE DDI1-TYPE DOMAIN-CONTAINING PROTEIN"/>
    <property type="match status" value="1"/>
</dbReference>
<keyword evidence="1" id="KW-1185">Reference proteome</keyword>
<protein>
    <submittedName>
        <fullName evidence="2">Uncharacterized protein</fullName>
    </submittedName>
</protein>
<evidence type="ECO:0000313" key="1">
    <source>
        <dbReference type="Proteomes" id="UP000818029"/>
    </source>
</evidence>
<sequence>MPNYVKYMKDILSKKPRLREFETVVLTEGCTTMLMNKLPPKLKDPWSFTIPYFIGNHYVGKELCDLGAIINLMPLSIFKKLGIEKARPTTIMLQLADWSYAHPEKIEADQNVSSILGIPFSATGRTLIDVQKCELTMRANDQQMKMKNVTPLDL</sequence>
<dbReference type="KEGG" id="ghi:107949467"/>
<dbReference type="Gene3D" id="2.40.70.10">
    <property type="entry name" value="Acid Proteases"/>
    <property type="match status" value="1"/>
</dbReference>
<dbReference type="AlphaFoldDB" id="A0A1U8NL79"/>
<dbReference type="RefSeq" id="XP_016739610.1">
    <property type="nucleotide sequence ID" value="XM_016884121.1"/>
</dbReference>
<dbReference type="InterPro" id="IPR021109">
    <property type="entry name" value="Peptidase_aspartic_dom_sf"/>
</dbReference>
<organism evidence="1 2">
    <name type="scientific">Gossypium hirsutum</name>
    <name type="common">Upland cotton</name>
    <name type="synonym">Gossypium mexicanum</name>
    <dbReference type="NCBI Taxonomy" id="3635"/>
    <lineage>
        <taxon>Eukaryota</taxon>
        <taxon>Viridiplantae</taxon>
        <taxon>Streptophyta</taxon>
        <taxon>Embryophyta</taxon>
        <taxon>Tracheophyta</taxon>
        <taxon>Spermatophyta</taxon>
        <taxon>Magnoliopsida</taxon>
        <taxon>eudicotyledons</taxon>
        <taxon>Gunneridae</taxon>
        <taxon>Pentapetalae</taxon>
        <taxon>rosids</taxon>
        <taxon>malvids</taxon>
        <taxon>Malvales</taxon>
        <taxon>Malvaceae</taxon>
        <taxon>Malvoideae</taxon>
        <taxon>Gossypium</taxon>
    </lineage>
</organism>
<reference evidence="2" key="2">
    <citation type="submission" date="2025-08" db="UniProtKB">
        <authorList>
            <consortium name="RefSeq"/>
        </authorList>
    </citation>
    <scope>IDENTIFICATION</scope>
</reference>
<dbReference type="GeneID" id="107949467"/>
<dbReference type="PANTHER" id="PTHR33067">
    <property type="entry name" value="RNA-DIRECTED DNA POLYMERASE-RELATED"/>
    <property type="match status" value="1"/>
</dbReference>
<dbReference type="OrthoDB" id="1934381at2759"/>
<accession>A0A1U8NL79</accession>